<name>A0A2A2M9J9_9GAMM</name>
<protein>
    <recommendedName>
        <fullName evidence="3">Primosomal replication protein PriB/PriC domain protein</fullName>
    </recommendedName>
</protein>
<gene>
    <name evidence="1" type="ORF">CJD50_17785</name>
</gene>
<sequence>MNQTDIEDMIQCYLEAEKTLLQGKSITFNGQSMTMENLGEIQKGRMSWERRLVQYQASQRGRSSHKLARFV</sequence>
<dbReference type="GeneID" id="69637951"/>
<evidence type="ECO:0000313" key="2">
    <source>
        <dbReference type="Proteomes" id="UP000218796"/>
    </source>
</evidence>
<dbReference type="Proteomes" id="UP000218796">
    <property type="component" value="Unassembled WGS sequence"/>
</dbReference>
<accession>A0A2A2M9J9</accession>
<dbReference type="EMBL" id="NQMS01000008">
    <property type="protein sequence ID" value="PAV95286.1"/>
    <property type="molecule type" value="Genomic_DNA"/>
</dbReference>
<evidence type="ECO:0008006" key="3">
    <source>
        <dbReference type="Google" id="ProtNLM"/>
    </source>
</evidence>
<comment type="caution">
    <text evidence="1">The sequence shown here is derived from an EMBL/GenBank/DDBJ whole genome shotgun (WGS) entry which is preliminary data.</text>
</comment>
<proteinExistence type="predicted"/>
<keyword evidence="2" id="KW-1185">Reference proteome</keyword>
<evidence type="ECO:0000313" key="1">
    <source>
        <dbReference type="EMBL" id="PAV95286.1"/>
    </source>
</evidence>
<dbReference type="AlphaFoldDB" id="A0A2A2M9J9"/>
<dbReference type="OrthoDB" id="6053012at2"/>
<dbReference type="RefSeq" id="WP_043491625.1">
    <property type="nucleotide sequence ID" value="NZ_CP083737.1"/>
</dbReference>
<reference evidence="1 2" key="1">
    <citation type="submission" date="2017-08" db="EMBL/GenBank/DDBJ databases">
        <title>Draft Genome Sequence of Hafnia alvei CITHA-6 Isolated from Raw Bovine Milk.</title>
        <authorList>
            <person name="Culligan E.P."/>
            <person name="Mcsweeney A."/>
            <person name="O'Doherty C."/>
            <person name="Gleeson E."/>
            <person name="O'Riordan D."/>
            <person name="Sleator R.D."/>
        </authorList>
    </citation>
    <scope>NUCLEOTIDE SEQUENCE [LARGE SCALE GENOMIC DNA]</scope>
    <source>
        <strain evidence="1 2">CITHA-6</strain>
    </source>
</reference>
<organism evidence="1 2">
    <name type="scientific">Hafnia paralvei</name>
    <dbReference type="NCBI Taxonomy" id="546367"/>
    <lineage>
        <taxon>Bacteria</taxon>
        <taxon>Pseudomonadati</taxon>
        <taxon>Pseudomonadota</taxon>
        <taxon>Gammaproteobacteria</taxon>
        <taxon>Enterobacterales</taxon>
        <taxon>Hafniaceae</taxon>
        <taxon>Hafnia</taxon>
    </lineage>
</organism>